<dbReference type="Pfam" id="PF02502">
    <property type="entry name" value="LacAB_rpiB"/>
    <property type="match status" value="1"/>
</dbReference>
<dbReference type="NCBIfam" id="TIGR00689">
    <property type="entry name" value="rpiB_lacA_lacB"/>
    <property type="match status" value="1"/>
</dbReference>
<dbReference type="GO" id="GO:0004751">
    <property type="term" value="F:ribose-5-phosphate isomerase activity"/>
    <property type="evidence" value="ECO:0007669"/>
    <property type="project" value="TreeGrafter"/>
</dbReference>
<dbReference type="Gene3D" id="3.40.1400.10">
    <property type="entry name" value="Sugar-phosphate isomerase, RpiB/LacA/LacB"/>
    <property type="match status" value="1"/>
</dbReference>
<sequence>MTLVSTNKKTPSGDSFECGQPGWERVVDRLLGCGGLLAGPQHPIAPPCPQCYTLRNKEYGVRNKIVFITTPFYPFLLIPYFLLFIPSRMYSGPLYICADHAGYQLKKRLVRFIENELNMKVEDLGPHEYNELDDFPDYVIPAAIKTVETTGRLIACCGSANGEAIAANKVNGMHMAVGYNIDAAELSIKHNNANGLALAARVLTEEHAMTVVKRWLETTDVLGDKYERRNKKIKAYEERDDIPKA</sequence>
<dbReference type="SUPFAM" id="SSF89623">
    <property type="entry name" value="Ribose/Galactose isomerase RpiB/AlsB"/>
    <property type="match status" value="1"/>
</dbReference>
<dbReference type="InterPro" id="IPR036569">
    <property type="entry name" value="RpiB_LacA_LacB_sf"/>
</dbReference>
<accession>A0A2H0TRP0</accession>
<dbReference type="Proteomes" id="UP000230154">
    <property type="component" value="Unassembled WGS sequence"/>
</dbReference>
<keyword evidence="2" id="KW-0812">Transmembrane</keyword>
<evidence type="ECO:0000313" key="4">
    <source>
        <dbReference type="Proteomes" id="UP000230154"/>
    </source>
</evidence>
<gene>
    <name evidence="3" type="ORF">COU35_00340</name>
</gene>
<dbReference type="InterPro" id="IPR003500">
    <property type="entry name" value="RpiB_LacA_LacB"/>
</dbReference>
<feature type="transmembrane region" description="Helical" evidence="2">
    <location>
        <begin position="65"/>
        <end position="85"/>
    </location>
</feature>
<dbReference type="PANTHER" id="PTHR30345:SF0">
    <property type="entry name" value="DNA DAMAGE-REPAIR_TOLERATION PROTEIN DRT102"/>
    <property type="match status" value="1"/>
</dbReference>
<name>A0A2H0TRP0_9BACT</name>
<evidence type="ECO:0000313" key="3">
    <source>
        <dbReference type="EMBL" id="PIR74822.1"/>
    </source>
</evidence>
<dbReference type="GO" id="GO:0019316">
    <property type="term" value="P:D-allose catabolic process"/>
    <property type="evidence" value="ECO:0007669"/>
    <property type="project" value="TreeGrafter"/>
</dbReference>
<dbReference type="EMBL" id="PFCB01000003">
    <property type="protein sequence ID" value="PIR74822.1"/>
    <property type="molecule type" value="Genomic_DNA"/>
</dbReference>
<evidence type="ECO:0000256" key="2">
    <source>
        <dbReference type="SAM" id="Phobius"/>
    </source>
</evidence>
<dbReference type="AlphaFoldDB" id="A0A2H0TRP0"/>
<proteinExistence type="inferred from homology"/>
<organism evidence="3 4">
    <name type="scientific">Candidatus Magasanikbacteria bacterium CG10_big_fil_rev_8_21_14_0_10_47_10</name>
    <dbReference type="NCBI Taxonomy" id="1974652"/>
    <lineage>
        <taxon>Bacteria</taxon>
        <taxon>Candidatus Magasanikiibacteriota</taxon>
    </lineage>
</organism>
<reference evidence="4" key="1">
    <citation type="submission" date="2017-09" db="EMBL/GenBank/DDBJ databases">
        <title>Depth-based differentiation of microbial function through sediment-hosted aquifers and enrichment of novel symbionts in the deep terrestrial subsurface.</title>
        <authorList>
            <person name="Probst A.J."/>
            <person name="Ladd B."/>
            <person name="Jarett J.K."/>
            <person name="Geller-Mcgrath D.E."/>
            <person name="Sieber C.M.K."/>
            <person name="Emerson J.B."/>
            <person name="Anantharaman K."/>
            <person name="Thomas B.C."/>
            <person name="Malmstrom R."/>
            <person name="Stieglmeier M."/>
            <person name="Klingl A."/>
            <person name="Woyke T."/>
            <person name="Ryan C.M."/>
            <person name="Banfield J.F."/>
        </authorList>
    </citation>
    <scope>NUCLEOTIDE SEQUENCE [LARGE SCALE GENOMIC DNA]</scope>
</reference>
<comment type="caution">
    <text evidence="3">The sequence shown here is derived from an EMBL/GenBank/DDBJ whole genome shotgun (WGS) entry which is preliminary data.</text>
</comment>
<evidence type="ECO:0008006" key="5">
    <source>
        <dbReference type="Google" id="ProtNLM"/>
    </source>
</evidence>
<comment type="similarity">
    <text evidence="1">Belongs to the LacAB/RpiB family.</text>
</comment>
<keyword evidence="2" id="KW-1133">Transmembrane helix</keyword>
<dbReference type="PANTHER" id="PTHR30345">
    <property type="entry name" value="RIBOSE-5-PHOSPHATE ISOMERASE B"/>
    <property type="match status" value="1"/>
</dbReference>
<dbReference type="GO" id="GO:0009052">
    <property type="term" value="P:pentose-phosphate shunt, non-oxidative branch"/>
    <property type="evidence" value="ECO:0007669"/>
    <property type="project" value="TreeGrafter"/>
</dbReference>
<evidence type="ECO:0000256" key="1">
    <source>
        <dbReference type="ARBA" id="ARBA00008754"/>
    </source>
</evidence>
<keyword evidence="2" id="KW-0472">Membrane</keyword>
<protein>
    <recommendedName>
        <fullName evidence="5">Ribose-5-phosphate isomerase</fullName>
    </recommendedName>
</protein>